<reference evidence="7 8" key="1">
    <citation type="submission" date="2019-04" db="EMBL/GenBank/DDBJ databases">
        <title>Bacillus sediminilitoris sp. nov., isolated from a tidal flat sediment on the East China Sea.</title>
        <authorList>
            <person name="Wei Y."/>
            <person name="Mao H."/>
            <person name="Fang J."/>
        </authorList>
    </citation>
    <scope>NUCLEOTIDE SEQUENCE [LARGE SCALE GENOMIC DNA]</scope>
    <source>
        <strain evidence="7 8">DSL-17</strain>
    </source>
</reference>
<gene>
    <name evidence="7" type="ORF">E6W99_00070</name>
</gene>
<evidence type="ECO:0000256" key="4">
    <source>
        <dbReference type="ARBA" id="ARBA00022679"/>
    </source>
</evidence>
<evidence type="ECO:0000256" key="5">
    <source>
        <dbReference type="ARBA" id="ARBA00022683"/>
    </source>
</evidence>
<evidence type="ECO:0000313" key="8">
    <source>
        <dbReference type="Proteomes" id="UP000310334"/>
    </source>
</evidence>
<accession>A0A4S4C6A4</accession>
<keyword evidence="8" id="KW-1185">Reference proteome</keyword>
<sequence>MIKSFFNKKKKVTEESITAPLTGRLLNLEEVPDPVFSQKLMGEGMAIEPTEGTIVAPIDGQVIQIFHTKHAIGLRSAATGIELLIHIGLETVNMKGEGFEVHVNEGQKVQVGDKLITANLSLIKEKAASTITPIIITNSDIVDKIDKATTTDDVLKGSSQIFGVQIK</sequence>
<dbReference type="SUPFAM" id="SSF51261">
    <property type="entry name" value="Duplicated hybrid motif"/>
    <property type="match status" value="1"/>
</dbReference>
<dbReference type="InterPro" id="IPR011055">
    <property type="entry name" value="Dup_hybrid_motif"/>
</dbReference>
<evidence type="ECO:0000313" key="7">
    <source>
        <dbReference type="EMBL" id="THF82795.1"/>
    </source>
</evidence>
<name>A0A4S4C6A4_9BACI</name>
<evidence type="ECO:0000256" key="6">
    <source>
        <dbReference type="ARBA" id="ARBA00022777"/>
    </source>
</evidence>
<comment type="caution">
    <text evidence="7">The sequence shown here is derived from an EMBL/GenBank/DDBJ whole genome shotgun (WGS) entry which is preliminary data.</text>
</comment>
<dbReference type="PANTHER" id="PTHR45008">
    <property type="entry name" value="PTS SYSTEM GLUCOSE-SPECIFIC EIIA COMPONENT"/>
    <property type="match status" value="1"/>
</dbReference>
<comment type="subcellular location">
    <subcellularLocation>
        <location evidence="1">Cytoplasm</location>
    </subcellularLocation>
</comment>
<organism evidence="7 8">
    <name type="scientific">Metabacillus sediminilitoris</name>
    <dbReference type="NCBI Taxonomy" id="2567941"/>
    <lineage>
        <taxon>Bacteria</taxon>
        <taxon>Bacillati</taxon>
        <taxon>Bacillota</taxon>
        <taxon>Bacilli</taxon>
        <taxon>Bacillales</taxon>
        <taxon>Bacillaceae</taxon>
        <taxon>Metabacillus</taxon>
    </lineage>
</organism>
<dbReference type="EMBL" id="SSNT01000001">
    <property type="protein sequence ID" value="THF82795.1"/>
    <property type="molecule type" value="Genomic_DNA"/>
</dbReference>
<dbReference type="Gene3D" id="2.70.70.10">
    <property type="entry name" value="Glucose Permease (Domain IIA)"/>
    <property type="match status" value="1"/>
</dbReference>
<keyword evidence="2" id="KW-0813">Transport</keyword>
<keyword evidence="3 7" id="KW-0762">Sugar transport</keyword>
<dbReference type="PROSITE" id="PS00371">
    <property type="entry name" value="PTS_EIIA_TYPE_1_HIS"/>
    <property type="match status" value="1"/>
</dbReference>
<dbReference type="OrthoDB" id="92465at2"/>
<dbReference type="FunFam" id="2.70.70.10:FF:000001">
    <property type="entry name" value="PTS system glucose-specific IIA component"/>
    <property type="match status" value="1"/>
</dbReference>
<dbReference type="Proteomes" id="UP000310334">
    <property type="component" value="Unassembled WGS sequence"/>
</dbReference>
<keyword evidence="5" id="KW-0598">Phosphotransferase system</keyword>
<dbReference type="RefSeq" id="WP_136351038.1">
    <property type="nucleotide sequence ID" value="NZ_CP046266.1"/>
</dbReference>
<evidence type="ECO:0000256" key="3">
    <source>
        <dbReference type="ARBA" id="ARBA00022597"/>
    </source>
</evidence>
<keyword evidence="4" id="KW-0808">Transferase</keyword>
<proteinExistence type="predicted"/>
<dbReference type="PROSITE" id="PS51093">
    <property type="entry name" value="PTS_EIIA_TYPE_1"/>
    <property type="match status" value="1"/>
</dbReference>
<dbReference type="PANTHER" id="PTHR45008:SF1">
    <property type="entry name" value="PTS SYSTEM GLUCOSE-SPECIFIC EIIA COMPONENT"/>
    <property type="match status" value="1"/>
</dbReference>
<dbReference type="InterPro" id="IPR001127">
    <property type="entry name" value="PTS_EIIA_1_perm"/>
</dbReference>
<dbReference type="AlphaFoldDB" id="A0A4S4C6A4"/>
<keyword evidence="6" id="KW-0418">Kinase</keyword>
<dbReference type="GO" id="GO:0016301">
    <property type="term" value="F:kinase activity"/>
    <property type="evidence" value="ECO:0007669"/>
    <property type="project" value="UniProtKB-KW"/>
</dbReference>
<dbReference type="GO" id="GO:0005737">
    <property type="term" value="C:cytoplasm"/>
    <property type="evidence" value="ECO:0007669"/>
    <property type="project" value="UniProtKB-SubCell"/>
</dbReference>
<dbReference type="NCBIfam" id="TIGR00830">
    <property type="entry name" value="PTBA"/>
    <property type="match status" value="1"/>
</dbReference>
<dbReference type="Pfam" id="PF00358">
    <property type="entry name" value="PTS_EIIA_1"/>
    <property type="match status" value="1"/>
</dbReference>
<protein>
    <submittedName>
        <fullName evidence="7">PTS glucose transporter subunit IIA</fullName>
    </submittedName>
</protein>
<dbReference type="InterPro" id="IPR050890">
    <property type="entry name" value="PTS_EIIA_component"/>
</dbReference>
<dbReference type="GO" id="GO:0009401">
    <property type="term" value="P:phosphoenolpyruvate-dependent sugar phosphotransferase system"/>
    <property type="evidence" value="ECO:0007669"/>
    <property type="project" value="UniProtKB-KW"/>
</dbReference>
<evidence type="ECO:0000256" key="1">
    <source>
        <dbReference type="ARBA" id="ARBA00004496"/>
    </source>
</evidence>
<evidence type="ECO:0000256" key="2">
    <source>
        <dbReference type="ARBA" id="ARBA00022448"/>
    </source>
</evidence>